<feature type="transmembrane region" description="Helical" evidence="7">
    <location>
        <begin position="89"/>
        <end position="108"/>
    </location>
</feature>
<evidence type="ECO:0000256" key="1">
    <source>
        <dbReference type="ARBA" id="ARBA00004141"/>
    </source>
</evidence>
<dbReference type="GO" id="GO:0016020">
    <property type="term" value="C:membrane"/>
    <property type="evidence" value="ECO:0007669"/>
    <property type="project" value="UniProtKB-SubCell"/>
</dbReference>
<dbReference type="InterPro" id="IPR052337">
    <property type="entry name" value="SAT4-like"/>
</dbReference>
<feature type="transmembrane region" description="Helical" evidence="7">
    <location>
        <begin position="20"/>
        <end position="41"/>
    </location>
</feature>
<dbReference type="InterPro" id="IPR000182">
    <property type="entry name" value="GNAT_dom"/>
</dbReference>
<evidence type="ECO:0000256" key="5">
    <source>
        <dbReference type="ARBA" id="ARBA00023136"/>
    </source>
</evidence>
<dbReference type="InterPro" id="IPR008979">
    <property type="entry name" value="Galactose-bd-like_sf"/>
</dbReference>
<dbReference type="InterPro" id="IPR049326">
    <property type="entry name" value="Rhodopsin_dom_fungi"/>
</dbReference>
<sequence length="818" mass="88952">MNMTAEEMAAKAGESRSGVAIGASVSSMALSAVMVGLRLWCRRERKMLGLDDVTAVVALACVLGCGSSIVAMTHYGLGRHIYTLSPQQIVLYLRCFWISIMFYTYALFAIKLTFLIHYYRIMSVSNMRWLYLGALGFITLWGIFQGIGVFFFCTPLQSFWDPRIKGHCIPSQPTMWFISGIVHIVTDFAIIVMPLPIVWKLQLPRSQKIYLTGIFGLGSLTLAIAILRMNWLEPVADMTWWNVTAASWSMAEIVSGITWRNFSGSLYSAISGLTLLTVHSSQDIPTLYYARIMTIRLIEALEEHLPDIARIATSAFHPNTDALSRRLFPPHLQPRDLPDGEAAYDWRFARKASSLASPESHLVVAIDDEKGPDEKVVGFSLWDAPPASGGDSAPSQEIQCAALDKEAYNEMKKTVNQDAADTFGEQGIAGVWHLDYIGVSPGNQRRGIGKMLLQWGLDNAAAERKDCYLVATEAGRPLYVDAGFKDIRVVSILGVPHYSMILRAGDVSAHHCETVFRQSWTFTFIFSFLSFWIITFVTATVLFTHYKMASQRLFAAFAALSILIGSEASPCKPISSTTGIQATSTFSSETETATASDATFTTELTSTESSYATDITITESETATSSAAESTSTVVVSTTETSAFTSTTEAASTTSAAPVETPTIIINGDFESGSIAPWSNFGIGAYANIDSSTVHAGSCSLTMGSQASEWSNTFQVLRKSTLVANQPYSLSLYAKVSSGSSCTAFEAFIDNNDLNDSFGLRISVAGVQIASDFTPLSGEFSLTQTALDSSNPIRVVIRAKCGNGNVAWVDDVQLGISD</sequence>
<name>A0A5C6SAE3_FUSOC</name>
<evidence type="ECO:0000313" key="10">
    <source>
        <dbReference type="Proteomes" id="UP000321331"/>
    </source>
</evidence>
<accession>A0A5C6SAE3</accession>
<keyword evidence="3" id="KW-0378">Hydrolase</keyword>
<dbReference type="InterPro" id="IPR003305">
    <property type="entry name" value="CenC_carb-bd"/>
</dbReference>
<comment type="subcellular location">
    <subcellularLocation>
        <location evidence="1">Membrane</location>
        <topology evidence="1">Multi-pass membrane protein</topology>
    </subcellularLocation>
</comment>
<evidence type="ECO:0000256" key="3">
    <source>
        <dbReference type="ARBA" id="ARBA00022801"/>
    </source>
</evidence>
<dbReference type="CDD" id="cd04301">
    <property type="entry name" value="NAT_SF"/>
    <property type="match status" value="1"/>
</dbReference>
<gene>
    <name evidence="9" type="ORF">FocTR4_00016372</name>
</gene>
<dbReference type="SUPFAM" id="SSF49785">
    <property type="entry name" value="Galactose-binding domain-like"/>
    <property type="match status" value="1"/>
</dbReference>
<comment type="similarity">
    <text evidence="6">Belongs to the SAT4 family.</text>
</comment>
<evidence type="ECO:0000256" key="4">
    <source>
        <dbReference type="ARBA" id="ARBA00022989"/>
    </source>
</evidence>
<comment type="caution">
    <text evidence="9">The sequence shown here is derived from an EMBL/GenBank/DDBJ whole genome shotgun (WGS) entry which is preliminary data.</text>
</comment>
<feature type="transmembrane region" description="Helical" evidence="7">
    <location>
        <begin position="175"/>
        <end position="197"/>
    </location>
</feature>
<dbReference type="SUPFAM" id="SSF55729">
    <property type="entry name" value="Acyl-CoA N-acyltransferases (Nat)"/>
    <property type="match status" value="1"/>
</dbReference>
<dbReference type="GO" id="GO:0016747">
    <property type="term" value="F:acyltransferase activity, transferring groups other than amino-acyl groups"/>
    <property type="evidence" value="ECO:0007669"/>
    <property type="project" value="InterPro"/>
</dbReference>
<dbReference type="GO" id="GO:0016798">
    <property type="term" value="F:hydrolase activity, acting on glycosyl bonds"/>
    <property type="evidence" value="ECO:0007669"/>
    <property type="project" value="InterPro"/>
</dbReference>
<keyword evidence="4 7" id="KW-1133">Transmembrane helix</keyword>
<dbReference type="Pfam" id="PF20684">
    <property type="entry name" value="Fung_rhodopsin"/>
    <property type="match status" value="1"/>
</dbReference>
<keyword evidence="5 7" id="KW-0472">Membrane</keyword>
<organism evidence="9 10">
    <name type="scientific">Fusarium oxysporum f. sp. cubense</name>
    <dbReference type="NCBI Taxonomy" id="61366"/>
    <lineage>
        <taxon>Eukaryota</taxon>
        <taxon>Fungi</taxon>
        <taxon>Dikarya</taxon>
        <taxon>Ascomycota</taxon>
        <taxon>Pezizomycotina</taxon>
        <taxon>Sordariomycetes</taxon>
        <taxon>Hypocreomycetidae</taxon>
        <taxon>Hypocreales</taxon>
        <taxon>Nectriaceae</taxon>
        <taxon>Fusarium</taxon>
        <taxon>Fusarium oxysporum species complex</taxon>
    </lineage>
</organism>
<dbReference type="Pfam" id="PF00583">
    <property type="entry name" value="Acetyltransf_1"/>
    <property type="match status" value="1"/>
</dbReference>
<feature type="transmembrane region" description="Helical" evidence="7">
    <location>
        <begin position="209"/>
        <end position="229"/>
    </location>
</feature>
<dbReference type="Proteomes" id="UP000321331">
    <property type="component" value="Unassembled WGS sequence"/>
</dbReference>
<dbReference type="Gene3D" id="2.60.120.260">
    <property type="entry name" value="Galactose-binding domain-like"/>
    <property type="match status" value="1"/>
</dbReference>
<evidence type="ECO:0000256" key="2">
    <source>
        <dbReference type="ARBA" id="ARBA00022692"/>
    </source>
</evidence>
<dbReference type="InterPro" id="IPR016181">
    <property type="entry name" value="Acyl_CoA_acyltransferase"/>
</dbReference>
<dbReference type="Pfam" id="PF02018">
    <property type="entry name" value="CBM_4_9"/>
    <property type="match status" value="1"/>
</dbReference>
<keyword evidence="2 7" id="KW-0812">Transmembrane</keyword>
<dbReference type="PANTHER" id="PTHR33048">
    <property type="entry name" value="PTH11-LIKE INTEGRAL MEMBRANE PROTEIN (AFU_ORTHOLOGUE AFUA_5G11245)"/>
    <property type="match status" value="1"/>
</dbReference>
<evidence type="ECO:0000256" key="6">
    <source>
        <dbReference type="ARBA" id="ARBA00038359"/>
    </source>
</evidence>
<dbReference type="EMBL" id="VMNF01000015">
    <property type="protein sequence ID" value="TXB95894.1"/>
    <property type="molecule type" value="Genomic_DNA"/>
</dbReference>
<evidence type="ECO:0000256" key="7">
    <source>
        <dbReference type="SAM" id="Phobius"/>
    </source>
</evidence>
<dbReference type="PANTHER" id="PTHR33048:SF47">
    <property type="entry name" value="INTEGRAL MEMBRANE PROTEIN-RELATED"/>
    <property type="match status" value="1"/>
</dbReference>
<feature type="transmembrane region" description="Helical" evidence="7">
    <location>
        <begin position="520"/>
        <end position="543"/>
    </location>
</feature>
<dbReference type="AlphaFoldDB" id="A0A5C6SAE3"/>
<proteinExistence type="inferred from homology"/>
<feature type="transmembrane region" description="Helical" evidence="7">
    <location>
        <begin position="129"/>
        <end position="152"/>
    </location>
</feature>
<dbReference type="Gene3D" id="3.40.630.30">
    <property type="match status" value="1"/>
</dbReference>
<reference evidence="9 10" key="1">
    <citation type="submission" date="2019-07" db="EMBL/GenBank/DDBJ databases">
        <title>The First High-Quality Draft Genome Sequence of the Causal Agent of the Current Panama Disease Epidemic.</title>
        <authorList>
            <person name="Warmington R.J."/>
            <person name="Kay W."/>
            <person name="Jeffries A."/>
            <person name="Bebber D."/>
            <person name="Moore K."/>
            <person name="Studholme D.J."/>
        </authorList>
    </citation>
    <scope>NUCLEOTIDE SEQUENCE [LARGE SCALE GENOMIC DNA]</scope>
    <source>
        <strain evidence="9 10">TR4</strain>
    </source>
</reference>
<dbReference type="PROSITE" id="PS51186">
    <property type="entry name" value="GNAT"/>
    <property type="match status" value="1"/>
</dbReference>
<evidence type="ECO:0000259" key="8">
    <source>
        <dbReference type="PROSITE" id="PS51186"/>
    </source>
</evidence>
<evidence type="ECO:0000313" key="9">
    <source>
        <dbReference type="EMBL" id="TXB95894.1"/>
    </source>
</evidence>
<feature type="transmembrane region" description="Helical" evidence="7">
    <location>
        <begin position="53"/>
        <end position="77"/>
    </location>
</feature>
<protein>
    <recommendedName>
        <fullName evidence="8">N-acetyltransferase domain-containing protein</fullName>
    </recommendedName>
</protein>
<feature type="domain" description="N-acetyltransferase" evidence="8">
    <location>
        <begin position="293"/>
        <end position="505"/>
    </location>
</feature>